<organism evidence="1 2">
    <name type="scientific">Aureobasidium namibiae CBS 147.97</name>
    <dbReference type="NCBI Taxonomy" id="1043004"/>
    <lineage>
        <taxon>Eukaryota</taxon>
        <taxon>Fungi</taxon>
        <taxon>Dikarya</taxon>
        <taxon>Ascomycota</taxon>
        <taxon>Pezizomycotina</taxon>
        <taxon>Dothideomycetes</taxon>
        <taxon>Dothideomycetidae</taxon>
        <taxon>Dothideales</taxon>
        <taxon>Saccotheciaceae</taxon>
        <taxon>Aureobasidium</taxon>
    </lineage>
</organism>
<proteinExistence type="predicted"/>
<evidence type="ECO:0000313" key="2">
    <source>
        <dbReference type="Proteomes" id="UP000027730"/>
    </source>
</evidence>
<accession>A0A074WN68</accession>
<sequence length="178" mass="20022">MIGNIGQREEELDLRGAEVYAAEQRLAAAQADLRERTDAVNVREQQMQRREQALLEARNALSTHDQTNHEREQAFTMFEEGMLRQLEDNYNSIASTVGQMRRAVGNAQRILTNRRQQVLYHENLSNAMQDTHGQGRYGGSIAIDGAIGALGGLDHMLAENEIALNAQIHNAIRPKQPY</sequence>
<dbReference type="GeneID" id="25415556"/>
<keyword evidence="2" id="KW-1185">Reference proteome</keyword>
<dbReference type="OrthoDB" id="1918685at2759"/>
<gene>
    <name evidence="1" type="ORF">M436DRAFT_74880</name>
</gene>
<evidence type="ECO:0000313" key="1">
    <source>
        <dbReference type="EMBL" id="KEQ71162.1"/>
    </source>
</evidence>
<dbReference type="EMBL" id="KL584715">
    <property type="protein sequence ID" value="KEQ71162.1"/>
    <property type="molecule type" value="Genomic_DNA"/>
</dbReference>
<reference evidence="1 2" key="1">
    <citation type="journal article" date="2014" name="BMC Genomics">
        <title>Genome sequencing of four Aureobasidium pullulans varieties: biotechnological potential, stress tolerance, and description of new species.</title>
        <authorList>
            <person name="Gostin Ar C."/>
            <person name="Ohm R.A."/>
            <person name="Kogej T."/>
            <person name="Sonjak S."/>
            <person name="Turk M."/>
            <person name="Zajc J."/>
            <person name="Zalar P."/>
            <person name="Grube M."/>
            <person name="Sun H."/>
            <person name="Han J."/>
            <person name="Sharma A."/>
            <person name="Chiniquy J."/>
            <person name="Ngan C.Y."/>
            <person name="Lipzen A."/>
            <person name="Barry K."/>
            <person name="Grigoriev I.V."/>
            <person name="Gunde-Cimerman N."/>
        </authorList>
    </citation>
    <scope>NUCLEOTIDE SEQUENCE [LARGE SCALE GENOMIC DNA]</scope>
    <source>
        <strain evidence="1 2">CBS 147.97</strain>
    </source>
</reference>
<protein>
    <submittedName>
        <fullName evidence="1">Uncharacterized protein</fullName>
    </submittedName>
</protein>
<dbReference type="HOGENOM" id="CLU_107215_0_0_1"/>
<dbReference type="AlphaFoldDB" id="A0A074WN68"/>
<dbReference type="Proteomes" id="UP000027730">
    <property type="component" value="Unassembled WGS sequence"/>
</dbReference>
<dbReference type="RefSeq" id="XP_013425368.1">
    <property type="nucleotide sequence ID" value="XM_013569914.1"/>
</dbReference>
<name>A0A074WN68_9PEZI</name>